<dbReference type="InterPro" id="IPR018087">
    <property type="entry name" value="Glyco_hydro_5_CS"/>
</dbReference>
<proteinExistence type="inferred from homology"/>
<dbReference type="PANTHER" id="PTHR34142">
    <property type="entry name" value="ENDO-BETA-1,4-GLUCANASE A"/>
    <property type="match status" value="1"/>
</dbReference>
<protein>
    <submittedName>
        <fullName evidence="6">Glycoside hydrolase family 5 protein</fullName>
    </submittedName>
</protein>
<feature type="domain" description="Glycoside hydrolase family 5" evidence="5">
    <location>
        <begin position="39"/>
        <end position="280"/>
    </location>
</feature>
<keyword evidence="9" id="KW-1185">Reference proteome</keyword>
<gene>
    <name evidence="7" type="ORF">ACD591_04595</name>
    <name evidence="6" type="ORF">FOE74_10655</name>
</gene>
<dbReference type="InterPro" id="IPR017853">
    <property type="entry name" value="GH"/>
</dbReference>
<dbReference type="EMBL" id="JBGOGF010000002">
    <property type="protein sequence ID" value="MFA1770559.1"/>
    <property type="molecule type" value="Genomic_DNA"/>
</dbReference>
<reference evidence="7 9" key="3">
    <citation type="submission" date="2024-08" db="EMBL/GenBank/DDBJ databases">
        <authorList>
            <person name="Wei W."/>
        </authorList>
    </citation>
    <scope>NUCLEOTIDE SEQUENCE [LARGE SCALE GENOMIC DNA]</scope>
    <source>
        <strain evidence="7 9">XU2</strain>
    </source>
</reference>
<dbReference type="PANTHER" id="PTHR34142:SF1">
    <property type="entry name" value="GLYCOSIDE HYDROLASE FAMILY 5 DOMAIN-CONTAINING PROTEIN"/>
    <property type="match status" value="1"/>
</dbReference>
<evidence type="ECO:0000313" key="7">
    <source>
        <dbReference type="EMBL" id="MFA1770559.1"/>
    </source>
</evidence>
<dbReference type="OrthoDB" id="154460at2"/>
<evidence type="ECO:0000256" key="2">
    <source>
        <dbReference type="ARBA" id="ARBA00023295"/>
    </source>
</evidence>
<keyword evidence="4" id="KW-0732">Signal</keyword>
<evidence type="ECO:0000259" key="5">
    <source>
        <dbReference type="Pfam" id="PF00150"/>
    </source>
</evidence>
<reference evidence="6 8" key="2">
    <citation type="submission" date="2019-09" db="EMBL/GenBank/DDBJ databases">
        <title>A bacterium isolated from glacier soil.</title>
        <authorList>
            <person name="Liu Q."/>
        </authorList>
    </citation>
    <scope>NUCLEOTIDE SEQUENCE [LARGE SCALE GENOMIC DNA]</scope>
    <source>
        <strain evidence="6 8">MDT1-10-3</strain>
    </source>
</reference>
<reference evidence="6 8" key="1">
    <citation type="submission" date="2019-07" db="EMBL/GenBank/DDBJ databases">
        <authorList>
            <person name="Qu J.-H."/>
        </authorList>
    </citation>
    <scope>NUCLEOTIDE SEQUENCE [LARGE SCALE GENOMIC DNA]</scope>
    <source>
        <strain evidence="6 8">MDT1-10-3</strain>
    </source>
</reference>
<feature type="signal peptide" evidence="4">
    <location>
        <begin position="1"/>
        <end position="21"/>
    </location>
</feature>
<sequence>MTLRKSLCALLLVSGSYLASAQTVKEHGSLRVKGTQLEDQKGQPVMLRGMSFGWHNFWPRFYTAETVSWLKKDWRINVIRAAMGVEPTNGYLQKPEWSKEKVKTVVDAAIKENLYVIIDWHSHNINLPEAKAFFIEMARTYGKNPHVIYEIFNEPDEETWPQVKAYSEEMIAAIRAIDPDNLILVGTPHWDQDVHLAADDPIKGAQNLMYTLHFYAATHKQELRDRADYALRKGLPLFISESAGMEATGDGPLNEGEWQKWIDWAEKNKVSWVTWSVSDKNETCSVLLPSASATGNWQDTDLKPSGLKTRALLRKYASPAKQ</sequence>
<dbReference type="InterPro" id="IPR001547">
    <property type="entry name" value="Glyco_hydro_5"/>
</dbReference>
<dbReference type="EMBL" id="VKKZ01000020">
    <property type="protein sequence ID" value="KAA6434632.1"/>
    <property type="molecule type" value="Genomic_DNA"/>
</dbReference>
<dbReference type="AlphaFoldDB" id="A0A5M8QJZ3"/>
<organism evidence="6 8">
    <name type="scientific">Rufibacter glacialis</name>
    <dbReference type="NCBI Taxonomy" id="1259555"/>
    <lineage>
        <taxon>Bacteria</taxon>
        <taxon>Pseudomonadati</taxon>
        <taxon>Bacteroidota</taxon>
        <taxon>Cytophagia</taxon>
        <taxon>Cytophagales</taxon>
        <taxon>Hymenobacteraceae</taxon>
        <taxon>Rufibacter</taxon>
    </lineage>
</organism>
<dbReference type="Proteomes" id="UP000323866">
    <property type="component" value="Unassembled WGS sequence"/>
</dbReference>
<feature type="chain" id="PRO_5024455624" evidence="4">
    <location>
        <begin position="22"/>
        <end position="322"/>
    </location>
</feature>
<accession>A0A5M8QJZ3</accession>
<dbReference type="Pfam" id="PF00150">
    <property type="entry name" value="Cellulase"/>
    <property type="match status" value="1"/>
</dbReference>
<keyword evidence="2 3" id="KW-0326">Glycosidase</keyword>
<keyword evidence="1 3" id="KW-0378">Hydrolase</keyword>
<evidence type="ECO:0000256" key="1">
    <source>
        <dbReference type="ARBA" id="ARBA00022801"/>
    </source>
</evidence>
<comment type="caution">
    <text evidence="6">The sequence shown here is derived from an EMBL/GenBank/DDBJ whole genome shotgun (WGS) entry which is preliminary data.</text>
</comment>
<name>A0A5M8QJZ3_9BACT</name>
<dbReference type="Gene3D" id="3.20.20.80">
    <property type="entry name" value="Glycosidases"/>
    <property type="match status" value="1"/>
</dbReference>
<evidence type="ECO:0000256" key="4">
    <source>
        <dbReference type="SAM" id="SignalP"/>
    </source>
</evidence>
<dbReference type="PROSITE" id="PS00659">
    <property type="entry name" value="GLYCOSYL_HYDROL_F5"/>
    <property type="match status" value="1"/>
</dbReference>
<evidence type="ECO:0000313" key="9">
    <source>
        <dbReference type="Proteomes" id="UP001570846"/>
    </source>
</evidence>
<dbReference type="SUPFAM" id="SSF51445">
    <property type="entry name" value="(Trans)glycosidases"/>
    <property type="match status" value="1"/>
</dbReference>
<dbReference type="GO" id="GO:0004553">
    <property type="term" value="F:hydrolase activity, hydrolyzing O-glycosyl compounds"/>
    <property type="evidence" value="ECO:0007669"/>
    <property type="project" value="InterPro"/>
</dbReference>
<comment type="similarity">
    <text evidence="3">Belongs to the glycosyl hydrolase 5 (cellulase A) family.</text>
</comment>
<dbReference type="RefSeq" id="WP_149098575.1">
    <property type="nucleotide sequence ID" value="NZ_BMMG01000003.1"/>
</dbReference>
<dbReference type="GO" id="GO:0000272">
    <property type="term" value="P:polysaccharide catabolic process"/>
    <property type="evidence" value="ECO:0007669"/>
    <property type="project" value="InterPro"/>
</dbReference>
<evidence type="ECO:0000313" key="8">
    <source>
        <dbReference type="Proteomes" id="UP000323866"/>
    </source>
</evidence>
<evidence type="ECO:0000256" key="3">
    <source>
        <dbReference type="RuleBase" id="RU361153"/>
    </source>
</evidence>
<evidence type="ECO:0000313" key="6">
    <source>
        <dbReference type="EMBL" id="KAA6434632.1"/>
    </source>
</evidence>
<dbReference type="Proteomes" id="UP001570846">
    <property type="component" value="Unassembled WGS sequence"/>
</dbReference>